<reference evidence="1 2" key="1">
    <citation type="submission" date="2018-10" db="EMBL/GenBank/DDBJ databases">
        <title>Fifty Aureobasidium pullulans genomes reveal a recombining polyextremotolerant generalist.</title>
        <authorList>
            <person name="Gostincar C."/>
            <person name="Turk M."/>
            <person name="Zajc J."/>
            <person name="Gunde-Cimerman N."/>
        </authorList>
    </citation>
    <scope>NUCLEOTIDE SEQUENCE [LARGE SCALE GENOMIC DNA]</scope>
    <source>
        <strain evidence="1 2">EXF-4256</strain>
    </source>
</reference>
<dbReference type="AlphaFoldDB" id="A0AB38M204"/>
<dbReference type="EMBL" id="QZBJ01000025">
    <property type="protein sequence ID" value="THY74949.1"/>
    <property type="molecule type" value="Genomic_DNA"/>
</dbReference>
<evidence type="ECO:0008006" key="3">
    <source>
        <dbReference type="Google" id="ProtNLM"/>
    </source>
</evidence>
<accession>A0AB38M204</accession>
<name>A0AB38M204_AURPU</name>
<comment type="caution">
    <text evidence="1">The sequence shown here is derived from an EMBL/GenBank/DDBJ whole genome shotgun (WGS) entry which is preliminary data.</text>
</comment>
<dbReference type="Proteomes" id="UP000305064">
    <property type="component" value="Unassembled WGS sequence"/>
</dbReference>
<evidence type="ECO:0000313" key="1">
    <source>
        <dbReference type="EMBL" id="THY74949.1"/>
    </source>
</evidence>
<protein>
    <recommendedName>
        <fullName evidence="3">Syntaxin-5 N-terminal Sly1p-binding domain-containing protein</fullName>
    </recommendedName>
</protein>
<sequence length="179" mass="20621">MELLPSYIYIHHPSQTPFTIFNSQRSSTTILHNHLETAAKPDQTIKEHFDTIATALDAATAKATGYSKTLTRDTAPRRRSSELRTQTLRTQNDRLTEIIVKNANIPKKMQEEIDDLNFRLAGLPFCLSIRDKFRDKLSELDDLDEQYRTSQSAKHFESMHGPRRIVRPEEKDTAISHDN</sequence>
<proteinExistence type="predicted"/>
<evidence type="ECO:0000313" key="2">
    <source>
        <dbReference type="Proteomes" id="UP000305064"/>
    </source>
</evidence>
<organism evidence="1 2">
    <name type="scientific">Aureobasidium pullulans</name>
    <name type="common">Black yeast</name>
    <name type="synonym">Pullularia pullulans</name>
    <dbReference type="NCBI Taxonomy" id="5580"/>
    <lineage>
        <taxon>Eukaryota</taxon>
        <taxon>Fungi</taxon>
        <taxon>Dikarya</taxon>
        <taxon>Ascomycota</taxon>
        <taxon>Pezizomycotina</taxon>
        <taxon>Dothideomycetes</taxon>
        <taxon>Dothideomycetidae</taxon>
        <taxon>Dothideales</taxon>
        <taxon>Saccotheciaceae</taxon>
        <taxon>Aureobasidium</taxon>
    </lineage>
</organism>
<gene>
    <name evidence="1" type="ORF">D6C94_04495</name>
</gene>